<dbReference type="Gene3D" id="3.10.110.10">
    <property type="entry name" value="Ubiquitin Conjugating Enzyme"/>
    <property type="match status" value="1"/>
</dbReference>
<comment type="catalytic activity">
    <reaction evidence="1">
        <text>[E2 ubiquitin-conjugating enzyme]-S-ubiquitinyl-L-cysteine + [acceptor protein]-L-lysine = [E2 ubiquitin-conjugating enzyme]-L-cysteine + [acceptor protein]-N(6)-ubiquitinyl-L-lysine.</text>
        <dbReference type="EC" id="2.3.2.31"/>
    </reaction>
</comment>
<evidence type="ECO:0000313" key="17">
    <source>
        <dbReference type="Proteomes" id="UP000663852"/>
    </source>
</evidence>
<dbReference type="Gene3D" id="3.30.40.10">
    <property type="entry name" value="Zinc/RING finger domain, C3HC4 (zinc finger)"/>
    <property type="match status" value="1"/>
</dbReference>
<keyword evidence="8" id="KW-0833">Ubl conjugation pathway</keyword>
<gene>
    <name evidence="14" type="ORF">EDS130_LOCUS23929</name>
    <name evidence="15" type="ORF">XAT740_LOCUS30881</name>
</gene>
<evidence type="ECO:0000256" key="7">
    <source>
        <dbReference type="ARBA" id="ARBA00022771"/>
    </source>
</evidence>
<evidence type="ECO:0000259" key="13">
    <source>
        <dbReference type="PROSITE" id="PS51873"/>
    </source>
</evidence>
<dbReference type="Pfam" id="PF22605">
    <property type="entry name" value="IBR_2"/>
    <property type="match status" value="1"/>
</dbReference>
<dbReference type="PROSITE" id="PS00518">
    <property type="entry name" value="ZF_RING_1"/>
    <property type="match status" value="1"/>
</dbReference>
<dbReference type="InterPro" id="IPR044066">
    <property type="entry name" value="TRIAD_supradom"/>
</dbReference>
<feature type="domain" description="RING-type" evidence="11">
    <location>
        <begin position="185"/>
        <end position="232"/>
    </location>
</feature>
<dbReference type="PROSITE" id="PS50089">
    <property type="entry name" value="ZF_RING_2"/>
    <property type="match status" value="1"/>
</dbReference>
<dbReference type="PANTHER" id="PTHR11685">
    <property type="entry name" value="RBR FAMILY RING FINGER AND IBR DOMAIN-CONTAINING"/>
    <property type="match status" value="1"/>
</dbReference>
<dbReference type="SUPFAM" id="SSF57850">
    <property type="entry name" value="RING/U-box"/>
    <property type="match status" value="4"/>
</dbReference>
<evidence type="ECO:0000256" key="10">
    <source>
        <dbReference type="PROSITE-ProRule" id="PRU00175"/>
    </source>
</evidence>
<dbReference type="GO" id="GO:0008270">
    <property type="term" value="F:zinc ion binding"/>
    <property type="evidence" value="ECO:0007669"/>
    <property type="project" value="UniProtKB-KW"/>
</dbReference>
<evidence type="ECO:0000256" key="3">
    <source>
        <dbReference type="ARBA" id="ARBA00012251"/>
    </source>
</evidence>
<dbReference type="Pfam" id="PF05773">
    <property type="entry name" value="RWD"/>
    <property type="match status" value="1"/>
</dbReference>
<dbReference type="InterPro" id="IPR016135">
    <property type="entry name" value="UBQ-conjugating_enzyme/RWD"/>
</dbReference>
<keyword evidence="5" id="KW-0479">Metal-binding</keyword>
<sequence>MEENKQQQEEELLILRSILGDAVTDLGDENDRCEVDIEFQLPSPFLLRLIDNSNELCTQIQNLPPLILTVNFHDQYPSSTDSPTFVLSSCYLPRQYLAIMCHKLDQIWQENLSQPIVYQWVECLKEHFLSSNELRLTTEEIDDENDEPRAMSSYEPKQASAIYDQLIAHNREKEDEKFLLEYHECPICTSNNIPGRDMIRLHKCHHVFCRQCLQEYAVLHINAGSVEWLLCPDAQCQLSMLPSEIKLMVKDNSLYEKYERLLLQKTFDQMLDIVWCPRCQIPVIAGGENDNLALCEQCRFPFCKKCKKTYHSETMCGRELEMALLKAHRRKLRQSLQAHKLSAEESQELLKEFLAVAKIENTTRLCPNPLCRTPIEKNQGCDHMFCTRCQRHFNWSDAKDETAATKALFDDAGQNVDQILNLILREPTEGDLDSNDFESSTLKVVSGLFLSRTKMCPYEKCGKVHVKYGANNYAICQYCKRGFCFRCLRPLINDRTHFGRACKQYSD</sequence>
<evidence type="ECO:0000256" key="1">
    <source>
        <dbReference type="ARBA" id="ARBA00001798"/>
    </source>
</evidence>
<evidence type="ECO:0000313" key="16">
    <source>
        <dbReference type="Proteomes" id="UP000663828"/>
    </source>
</evidence>
<dbReference type="SUPFAM" id="SSF54495">
    <property type="entry name" value="UBC-like"/>
    <property type="match status" value="1"/>
</dbReference>
<feature type="domain" description="RWD" evidence="12">
    <location>
        <begin position="10"/>
        <end position="131"/>
    </location>
</feature>
<keyword evidence="16" id="KW-1185">Reference proteome</keyword>
<dbReference type="CDD" id="cd23821">
    <property type="entry name" value="RWD_IMPACT"/>
    <property type="match status" value="1"/>
</dbReference>
<protein>
    <recommendedName>
        <fullName evidence="3">RBR-type E3 ubiquitin transferase</fullName>
        <ecNumber evidence="3">2.3.2.31</ecNumber>
    </recommendedName>
</protein>
<dbReference type="OrthoDB" id="1431934at2759"/>
<dbReference type="InterPro" id="IPR031127">
    <property type="entry name" value="E3_UB_ligase_RBR"/>
</dbReference>
<dbReference type="EMBL" id="CAJNOR010002775">
    <property type="protein sequence ID" value="CAF1339612.1"/>
    <property type="molecule type" value="Genomic_DNA"/>
</dbReference>
<keyword evidence="6" id="KW-0677">Repeat</keyword>
<evidence type="ECO:0000256" key="4">
    <source>
        <dbReference type="ARBA" id="ARBA00022679"/>
    </source>
</evidence>
<dbReference type="InterPro" id="IPR002867">
    <property type="entry name" value="IBR_dom"/>
</dbReference>
<dbReference type="EC" id="2.3.2.31" evidence="3"/>
<dbReference type="CDD" id="cd20336">
    <property type="entry name" value="Rcat_RBR"/>
    <property type="match status" value="1"/>
</dbReference>
<dbReference type="SMART" id="SM00647">
    <property type="entry name" value="IBR"/>
    <property type="match status" value="2"/>
</dbReference>
<dbReference type="Pfam" id="PF01485">
    <property type="entry name" value="IBR"/>
    <property type="match status" value="1"/>
</dbReference>
<proteinExistence type="predicted"/>
<dbReference type="InterPro" id="IPR001841">
    <property type="entry name" value="Znf_RING"/>
</dbReference>
<dbReference type="SMART" id="SM00184">
    <property type="entry name" value="RING"/>
    <property type="match status" value="1"/>
</dbReference>
<comment type="caution">
    <text evidence="14">The sequence shown here is derived from an EMBL/GenBank/DDBJ whole genome shotgun (WGS) entry which is preliminary data.</text>
</comment>
<evidence type="ECO:0000313" key="15">
    <source>
        <dbReference type="EMBL" id="CAF1339612.1"/>
    </source>
</evidence>
<keyword evidence="4" id="KW-0808">Transferase</keyword>
<dbReference type="SMART" id="SM00591">
    <property type="entry name" value="RWD"/>
    <property type="match status" value="1"/>
</dbReference>
<dbReference type="FunFam" id="3.30.40.10:FF:000137">
    <property type="entry name" value="RanBP-type and C3HC4-type zinc finger-containing protein 1"/>
    <property type="match status" value="1"/>
</dbReference>
<dbReference type="PROSITE" id="PS50908">
    <property type="entry name" value="RWD"/>
    <property type="match status" value="1"/>
</dbReference>
<reference evidence="14" key="1">
    <citation type="submission" date="2021-02" db="EMBL/GenBank/DDBJ databases">
        <authorList>
            <person name="Nowell W R."/>
        </authorList>
    </citation>
    <scope>NUCLEOTIDE SEQUENCE</scope>
</reference>
<name>A0A814UIK1_ADIRI</name>
<dbReference type="Proteomes" id="UP000663828">
    <property type="component" value="Unassembled WGS sequence"/>
</dbReference>
<evidence type="ECO:0000256" key="9">
    <source>
        <dbReference type="ARBA" id="ARBA00022833"/>
    </source>
</evidence>
<dbReference type="InterPro" id="IPR054694">
    <property type="entry name" value="Parkin-like_IBR"/>
</dbReference>
<keyword evidence="9" id="KW-0862">Zinc</keyword>
<dbReference type="InterPro" id="IPR006575">
    <property type="entry name" value="RWD_dom"/>
</dbReference>
<evidence type="ECO:0000259" key="12">
    <source>
        <dbReference type="PROSITE" id="PS50908"/>
    </source>
</evidence>
<dbReference type="AlphaFoldDB" id="A0A814UIK1"/>
<dbReference type="GO" id="GO:0061630">
    <property type="term" value="F:ubiquitin protein ligase activity"/>
    <property type="evidence" value="ECO:0007669"/>
    <property type="project" value="UniProtKB-EC"/>
</dbReference>
<dbReference type="Gene3D" id="2.20.25.20">
    <property type="match status" value="1"/>
</dbReference>
<accession>A0A814UIK1</accession>
<dbReference type="PROSITE" id="PS51873">
    <property type="entry name" value="TRIAD"/>
    <property type="match status" value="1"/>
</dbReference>
<evidence type="ECO:0000256" key="2">
    <source>
        <dbReference type="ARBA" id="ARBA00004906"/>
    </source>
</evidence>
<evidence type="ECO:0000256" key="6">
    <source>
        <dbReference type="ARBA" id="ARBA00022737"/>
    </source>
</evidence>
<comment type="pathway">
    <text evidence="2">Protein modification; protein ubiquitination.</text>
</comment>
<dbReference type="Proteomes" id="UP000663852">
    <property type="component" value="Unassembled WGS sequence"/>
</dbReference>
<dbReference type="Gene3D" id="1.20.120.1750">
    <property type="match status" value="1"/>
</dbReference>
<evidence type="ECO:0000259" key="11">
    <source>
        <dbReference type="PROSITE" id="PS50089"/>
    </source>
</evidence>
<dbReference type="InterPro" id="IPR013083">
    <property type="entry name" value="Znf_RING/FYVE/PHD"/>
</dbReference>
<dbReference type="EMBL" id="CAJNOJ010000133">
    <property type="protein sequence ID" value="CAF1175333.1"/>
    <property type="molecule type" value="Genomic_DNA"/>
</dbReference>
<evidence type="ECO:0000256" key="5">
    <source>
        <dbReference type="ARBA" id="ARBA00022723"/>
    </source>
</evidence>
<dbReference type="GO" id="GO:0016567">
    <property type="term" value="P:protein ubiquitination"/>
    <property type="evidence" value="ECO:0007669"/>
    <property type="project" value="InterPro"/>
</dbReference>
<dbReference type="CDD" id="cd20341">
    <property type="entry name" value="BRcat_RBR_RNF14"/>
    <property type="match status" value="1"/>
</dbReference>
<evidence type="ECO:0000256" key="8">
    <source>
        <dbReference type="ARBA" id="ARBA00022786"/>
    </source>
</evidence>
<keyword evidence="7 10" id="KW-0863">Zinc-finger</keyword>
<evidence type="ECO:0000313" key="14">
    <source>
        <dbReference type="EMBL" id="CAF1175333.1"/>
    </source>
</evidence>
<organism evidence="14 17">
    <name type="scientific">Adineta ricciae</name>
    <name type="common">Rotifer</name>
    <dbReference type="NCBI Taxonomy" id="249248"/>
    <lineage>
        <taxon>Eukaryota</taxon>
        <taxon>Metazoa</taxon>
        <taxon>Spiralia</taxon>
        <taxon>Gnathifera</taxon>
        <taxon>Rotifera</taxon>
        <taxon>Eurotatoria</taxon>
        <taxon>Bdelloidea</taxon>
        <taxon>Adinetida</taxon>
        <taxon>Adinetidae</taxon>
        <taxon>Adineta</taxon>
    </lineage>
</organism>
<feature type="domain" description="RING-type" evidence="13">
    <location>
        <begin position="181"/>
        <end position="411"/>
    </location>
</feature>
<dbReference type="InterPro" id="IPR017907">
    <property type="entry name" value="Znf_RING_CS"/>
</dbReference>